<keyword evidence="2" id="KW-1185">Reference proteome</keyword>
<organism evidence="1 2">
    <name type="scientific">Cichorium intybus</name>
    <name type="common">Chicory</name>
    <dbReference type="NCBI Taxonomy" id="13427"/>
    <lineage>
        <taxon>Eukaryota</taxon>
        <taxon>Viridiplantae</taxon>
        <taxon>Streptophyta</taxon>
        <taxon>Embryophyta</taxon>
        <taxon>Tracheophyta</taxon>
        <taxon>Spermatophyta</taxon>
        <taxon>Magnoliopsida</taxon>
        <taxon>eudicotyledons</taxon>
        <taxon>Gunneridae</taxon>
        <taxon>Pentapetalae</taxon>
        <taxon>asterids</taxon>
        <taxon>campanulids</taxon>
        <taxon>Asterales</taxon>
        <taxon>Asteraceae</taxon>
        <taxon>Cichorioideae</taxon>
        <taxon>Cichorieae</taxon>
        <taxon>Cichoriinae</taxon>
        <taxon>Cichorium</taxon>
    </lineage>
</organism>
<comment type="caution">
    <text evidence="1">The sequence shown here is derived from an EMBL/GenBank/DDBJ whole genome shotgun (WGS) entry which is preliminary data.</text>
</comment>
<gene>
    <name evidence="1" type="ORF">L2E82_20975</name>
</gene>
<accession>A0ACB9DVT5</accession>
<name>A0ACB9DVT5_CICIN</name>
<proteinExistence type="predicted"/>
<dbReference type="EMBL" id="CM042012">
    <property type="protein sequence ID" value="KAI3750341.1"/>
    <property type="molecule type" value="Genomic_DNA"/>
</dbReference>
<evidence type="ECO:0000313" key="2">
    <source>
        <dbReference type="Proteomes" id="UP001055811"/>
    </source>
</evidence>
<reference evidence="2" key="1">
    <citation type="journal article" date="2022" name="Mol. Ecol. Resour.">
        <title>The genomes of chicory, endive, great burdock and yacon provide insights into Asteraceae palaeo-polyploidization history and plant inulin production.</title>
        <authorList>
            <person name="Fan W."/>
            <person name="Wang S."/>
            <person name="Wang H."/>
            <person name="Wang A."/>
            <person name="Jiang F."/>
            <person name="Liu H."/>
            <person name="Zhao H."/>
            <person name="Xu D."/>
            <person name="Zhang Y."/>
        </authorList>
    </citation>
    <scope>NUCLEOTIDE SEQUENCE [LARGE SCALE GENOMIC DNA]</scope>
    <source>
        <strain evidence="2">cv. Punajuju</strain>
    </source>
</reference>
<dbReference type="Proteomes" id="UP001055811">
    <property type="component" value="Linkage Group LG04"/>
</dbReference>
<protein>
    <submittedName>
        <fullName evidence="1">Uncharacterized protein</fullName>
    </submittedName>
</protein>
<reference evidence="1 2" key="2">
    <citation type="journal article" date="2022" name="Mol. Ecol. Resour.">
        <title>The genomes of chicory, endive, great burdock and yacon provide insights into Asteraceae paleo-polyploidization history and plant inulin production.</title>
        <authorList>
            <person name="Fan W."/>
            <person name="Wang S."/>
            <person name="Wang H."/>
            <person name="Wang A."/>
            <person name="Jiang F."/>
            <person name="Liu H."/>
            <person name="Zhao H."/>
            <person name="Xu D."/>
            <person name="Zhang Y."/>
        </authorList>
    </citation>
    <scope>NUCLEOTIDE SEQUENCE [LARGE SCALE GENOMIC DNA]</scope>
    <source>
        <strain evidence="2">cv. Punajuju</strain>
        <tissue evidence="1">Leaves</tissue>
    </source>
</reference>
<evidence type="ECO:0000313" key="1">
    <source>
        <dbReference type="EMBL" id="KAI3750341.1"/>
    </source>
</evidence>
<sequence>MIFIFSSTSSCVWGLGTFIIIIKLLGDCFSLLILLVLIFDNVLCNKKTMNQYEKQSQAPHVQHNGALFNHLKTSLGFNLNRRPTGRKREVEDLI</sequence>